<dbReference type="Pfam" id="PF10049">
    <property type="entry name" value="DUF2283"/>
    <property type="match status" value="1"/>
</dbReference>
<protein>
    <submittedName>
        <fullName evidence="1">Uncharacterized protein YuzE</fullName>
    </submittedName>
</protein>
<sequence>MVMRLIYDPEVDALTIRFVEEQVECEVIRLTDQVALDIGPNEQLVAIEILDASDLIPNLKQGITVENLNVLAGKL</sequence>
<organism evidence="1 2">
    <name type="scientific">Candidatus Fervidibacter sacchari</name>
    <dbReference type="NCBI Taxonomy" id="1448929"/>
    <lineage>
        <taxon>Bacteria</taxon>
        <taxon>Candidatus Fervidibacterota</taxon>
        <taxon>Candidatus Fervidibacter</taxon>
    </lineage>
</organism>
<proteinExistence type="predicted"/>
<reference evidence="1 2" key="1">
    <citation type="submission" date="2022-08" db="EMBL/GenBank/DDBJ databases">
        <title>Bacterial and archaeal communities from various locations to study Microbial Dark Matter (Phase II).</title>
        <authorList>
            <person name="Stepanauskas R."/>
        </authorList>
    </citation>
    <scope>NUCLEOTIDE SEQUENCE [LARGE SCALE GENOMIC DNA]</scope>
    <source>
        <strain evidence="1 2">PD1</strain>
    </source>
</reference>
<accession>A0ABT2EKT8</accession>
<keyword evidence="2" id="KW-1185">Reference proteome</keyword>
<comment type="caution">
    <text evidence="1">The sequence shown here is derived from an EMBL/GenBank/DDBJ whole genome shotgun (WGS) entry which is preliminary data.</text>
</comment>
<dbReference type="EMBL" id="JANUCP010000002">
    <property type="protein sequence ID" value="MCS3918557.1"/>
    <property type="molecule type" value="Genomic_DNA"/>
</dbReference>
<dbReference type="RefSeq" id="WP_259094509.1">
    <property type="nucleotide sequence ID" value="NZ_CP130454.1"/>
</dbReference>
<dbReference type="Proteomes" id="UP001204798">
    <property type="component" value="Unassembled WGS sequence"/>
</dbReference>
<evidence type="ECO:0000313" key="1">
    <source>
        <dbReference type="EMBL" id="MCS3918557.1"/>
    </source>
</evidence>
<gene>
    <name evidence="1" type="ORF">M2350_000957</name>
</gene>
<name>A0ABT2EKT8_9BACT</name>
<dbReference type="InterPro" id="IPR019270">
    <property type="entry name" value="DUF2283"/>
</dbReference>
<evidence type="ECO:0000313" key="2">
    <source>
        <dbReference type="Proteomes" id="UP001204798"/>
    </source>
</evidence>